<dbReference type="STRING" id="1246637.MTBBW1_2100005"/>
<feature type="domain" description="AB hydrolase-1" evidence="1">
    <location>
        <begin position="44"/>
        <end position="294"/>
    </location>
</feature>
<dbReference type="AlphaFoldDB" id="A0A1W1HCA3"/>
<name>A0A1W1HCA3_9BACT</name>
<keyword evidence="2" id="KW-0378">Hydrolase</keyword>
<keyword evidence="3" id="KW-1185">Reference proteome</keyword>
<dbReference type="GO" id="GO:0018786">
    <property type="term" value="F:haloalkane dehalogenase activity"/>
    <property type="evidence" value="ECO:0007669"/>
    <property type="project" value="UniProtKB-EC"/>
</dbReference>
<dbReference type="PANTHER" id="PTHR43798">
    <property type="entry name" value="MONOACYLGLYCEROL LIPASE"/>
    <property type="match status" value="1"/>
</dbReference>
<dbReference type="InterPro" id="IPR000073">
    <property type="entry name" value="AB_hydrolase_1"/>
</dbReference>
<dbReference type="PANTHER" id="PTHR43798:SF24">
    <property type="entry name" value="CIS-3-ALKYL-4-ALKYLOXETAN-2-ONE DECARBOXYLASE"/>
    <property type="match status" value="1"/>
</dbReference>
<dbReference type="GO" id="GO:0016020">
    <property type="term" value="C:membrane"/>
    <property type="evidence" value="ECO:0007669"/>
    <property type="project" value="TreeGrafter"/>
</dbReference>
<dbReference type="EMBL" id="FWEV01000125">
    <property type="protein sequence ID" value="SLM30066.1"/>
    <property type="molecule type" value="Genomic_DNA"/>
</dbReference>
<dbReference type="PRINTS" id="PR00111">
    <property type="entry name" value="ABHYDROLASE"/>
</dbReference>
<dbReference type="InterPro" id="IPR000639">
    <property type="entry name" value="Epox_hydrolase-like"/>
</dbReference>
<dbReference type="InterPro" id="IPR050266">
    <property type="entry name" value="AB_hydrolase_sf"/>
</dbReference>
<dbReference type="SUPFAM" id="SSF53474">
    <property type="entry name" value="alpha/beta-Hydrolases"/>
    <property type="match status" value="1"/>
</dbReference>
<gene>
    <name evidence="2" type="ORF">MTBBW1_2100005</name>
</gene>
<proteinExistence type="predicted"/>
<evidence type="ECO:0000259" key="1">
    <source>
        <dbReference type="Pfam" id="PF00561"/>
    </source>
</evidence>
<dbReference type="InterPro" id="IPR029058">
    <property type="entry name" value="AB_hydrolase_fold"/>
</dbReference>
<protein>
    <submittedName>
        <fullName evidence="2">Haloalkane dehalogenase</fullName>
        <ecNumber evidence="2">3.8.1.5</ecNumber>
    </submittedName>
</protein>
<evidence type="ECO:0000313" key="2">
    <source>
        <dbReference type="EMBL" id="SLM30066.1"/>
    </source>
</evidence>
<dbReference type="RefSeq" id="WP_080807434.1">
    <property type="nucleotide sequence ID" value="NZ_LT828557.1"/>
</dbReference>
<reference evidence="2 3" key="1">
    <citation type="submission" date="2017-03" db="EMBL/GenBank/DDBJ databases">
        <authorList>
            <person name="Afonso C.L."/>
            <person name="Miller P.J."/>
            <person name="Scott M.A."/>
            <person name="Spackman E."/>
            <person name="Goraichik I."/>
            <person name="Dimitrov K.M."/>
            <person name="Suarez D.L."/>
            <person name="Swayne D.E."/>
        </authorList>
    </citation>
    <scope>NUCLEOTIDE SEQUENCE [LARGE SCALE GENOMIC DNA]</scope>
    <source>
        <strain evidence="2">PRJEB14757</strain>
    </source>
</reference>
<evidence type="ECO:0000313" key="3">
    <source>
        <dbReference type="Proteomes" id="UP000191931"/>
    </source>
</evidence>
<dbReference type="Proteomes" id="UP000191931">
    <property type="component" value="Unassembled WGS sequence"/>
</dbReference>
<organism evidence="2 3">
    <name type="scientific">Desulfamplus magnetovallimortis</name>
    <dbReference type="NCBI Taxonomy" id="1246637"/>
    <lineage>
        <taxon>Bacteria</taxon>
        <taxon>Pseudomonadati</taxon>
        <taxon>Thermodesulfobacteriota</taxon>
        <taxon>Desulfobacteria</taxon>
        <taxon>Desulfobacterales</taxon>
        <taxon>Desulfobacteraceae</taxon>
        <taxon>Desulfamplus</taxon>
    </lineage>
</organism>
<dbReference type="PRINTS" id="PR00412">
    <property type="entry name" value="EPOXHYDRLASE"/>
</dbReference>
<dbReference type="EC" id="3.8.1.5" evidence="2"/>
<dbReference type="Gene3D" id="3.40.50.1820">
    <property type="entry name" value="alpha/beta hydrolase"/>
    <property type="match status" value="1"/>
</dbReference>
<sequence length="307" mass="35596">MIKKRIINGKETTTEGFESLYPFESHFINIDGHEMHYLDEGEGKPVLMLHGNPTWSFYFRHLVNGLSGEFRTIVPDHIGCGFSDKPSIRNYDYTLKNRVNDIEVLINSLNLEPDEKISLVLHDWGGMIGLAWALRNMDRVDKVVITNTAGFFLPSNTELPIRLWLIKYLKAFAIPAVLGFNIFSRAALYMAPYRSLSKAVKTGLLAPYNSWKNRIATLRFVQDIPITPNDRSYSLVKHVEDNLHLFKEKSMLILWGQHDFVFDLSFLAEWRKRFPRVPVRLFETAGHYLFEDKPRETTSVIRGFLRD</sequence>
<dbReference type="Pfam" id="PF00561">
    <property type="entry name" value="Abhydrolase_1"/>
    <property type="match status" value="1"/>
</dbReference>
<accession>A0A1W1HCA3</accession>